<dbReference type="Pfam" id="PF05724">
    <property type="entry name" value="TPMT"/>
    <property type="match status" value="1"/>
</dbReference>
<dbReference type="GO" id="GO:0008757">
    <property type="term" value="F:S-adenosylmethionine-dependent methyltransferase activity"/>
    <property type="evidence" value="ECO:0007669"/>
    <property type="project" value="InterPro"/>
</dbReference>
<keyword evidence="4" id="KW-0949">S-adenosyl-L-methionine</keyword>
<evidence type="ECO:0000313" key="6">
    <source>
        <dbReference type="Proteomes" id="UP000030302"/>
    </source>
</evidence>
<dbReference type="AlphaFoldDB" id="A0A0A1F582"/>
<dbReference type="InterPro" id="IPR029063">
    <property type="entry name" value="SAM-dependent_MTases_sf"/>
</dbReference>
<keyword evidence="1" id="KW-0597">Phosphoprotein</keyword>
<dbReference type="Proteomes" id="UP000030302">
    <property type="component" value="Chromosome"/>
</dbReference>
<keyword evidence="3 5" id="KW-0808">Transferase</keyword>
<evidence type="ECO:0000256" key="3">
    <source>
        <dbReference type="ARBA" id="ARBA00022679"/>
    </source>
</evidence>
<reference evidence="6" key="1">
    <citation type="journal article" date="2014" name="Soil Biol. Biochem.">
        <title>Structure and function of bacterial communities in ageing soils: Insights from the Mendocino ecological staircase.</title>
        <authorList>
            <person name="Uroz S."/>
            <person name="Tech J.J."/>
            <person name="Sawaya N.A."/>
            <person name="Frey-Klett P."/>
            <person name="Leveau J.H.J."/>
        </authorList>
    </citation>
    <scope>NUCLEOTIDE SEQUENCE [LARGE SCALE GENOMIC DNA]</scope>
    <source>
        <strain evidence="6">Cal35</strain>
    </source>
</reference>
<accession>A0A0A1F582</accession>
<keyword evidence="6" id="KW-1185">Reference proteome</keyword>
<organism evidence="5 6">
    <name type="scientific">Collimonas arenae</name>
    <dbReference type="NCBI Taxonomy" id="279058"/>
    <lineage>
        <taxon>Bacteria</taxon>
        <taxon>Pseudomonadati</taxon>
        <taxon>Pseudomonadota</taxon>
        <taxon>Betaproteobacteria</taxon>
        <taxon>Burkholderiales</taxon>
        <taxon>Oxalobacteraceae</taxon>
        <taxon>Collimonas</taxon>
    </lineage>
</organism>
<sequence length="204" mass="22748">MSIPDSPPKFTSRNPSHPDFWSERFEKEFMPWDNGGVPLALQEYVNRSQPASTLIPGCGTGYEVAYLAQAGWDVTAIDFSGAAVSAARAVLGQWSERVLQADFFTHVPQQPLGFIYERAFLCALPPARRAAIASRWAELLPAGATLAGFFFFDDAPKGPPFGINRAELERLLHADFELVDERDVTDSIAVFAGKERWLEWRRRG</sequence>
<dbReference type="GO" id="GO:0032259">
    <property type="term" value="P:methylation"/>
    <property type="evidence" value="ECO:0007669"/>
    <property type="project" value="UniProtKB-KW"/>
</dbReference>
<dbReference type="PANTHER" id="PTHR32183:SF11">
    <property type="entry name" value="THIOL METHYLTRANSFERASE 2-RELATED"/>
    <property type="match status" value="1"/>
</dbReference>
<dbReference type="RefSeq" id="WP_038485312.1">
    <property type="nucleotide sequence ID" value="NZ_CP009962.1"/>
</dbReference>
<protein>
    <submittedName>
        <fullName evidence="5">SAM-dependent methyltransferase</fullName>
    </submittedName>
</protein>
<dbReference type="EMBL" id="CP009962">
    <property type="protein sequence ID" value="AIY39863.1"/>
    <property type="molecule type" value="Genomic_DNA"/>
</dbReference>
<dbReference type="SUPFAM" id="SSF53335">
    <property type="entry name" value="S-adenosyl-L-methionine-dependent methyltransferases"/>
    <property type="match status" value="1"/>
</dbReference>
<evidence type="ECO:0000313" key="5">
    <source>
        <dbReference type="EMBL" id="AIY39863.1"/>
    </source>
</evidence>
<dbReference type="PANTHER" id="PTHR32183">
    <property type="match status" value="1"/>
</dbReference>
<proteinExistence type="predicted"/>
<dbReference type="STRING" id="279058.LT85_0703"/>
<name>A0A0A1F582_9BURK</name>
<dbReference type="KEGG" id="care:LT85_0703"/>
<dbReference type="HOGENOM" id="CLU_056435_1_2_4"/>
<evidence type="ECO:0000256" key="4">
    <source>
        <dbReference type="ARBA" id="ARBA00022691"/>
    </source>
</evidence>
<dbReference type="Gene3D" id="3.40.50.150">
    <property type="entry name" value="Vaccinia Virus protein VP39"/>
    <property type="match status" value="1"/>
</dbReference>
<dbReference type="InterPro" id="IPR008854">
    <property type="entry name" value="TPMT"/>
</dbReference>
<dbReference type="CDD" id="cd02440">
    <property type="entry name" value="AdoMet_MTases"/>
    <property type="match status" value="1"/>
</dbReference>
<gene>
    <name evidence="5" type="ORF">LT85_0703</name>
</gene>
<evidence type="ECO:0000256" key="2">
    <source>
        <dbReference type="ARBA" id="ARBA00022603"/>
    </source>
</evidence>
<keyword evidence="2 5" id="KW-0489">Methyltransferase</keyword>
<evidence type="ECO:0000256" key="1">
    <source>
        <dbReference type="ARBA" id="ARBA00022553"/>
    </source>
</evidence>
<dbReference type="OrthoDB" id="9778208at2"/>
<dbReference type="PROSITE" id="PS51585">
    <property type="entry name" value="SAM_MT_TPMT"/>
    <property type="match status" value="1"/>
</dbReference>